<accession>A0A7W3N057</accession>
<feature type="region of interest" description="Disordered" evidence="1">
    <location>
        <begin position="44"/>
        <end position="107"/>
    </location>
</feature>
<gene>
    <name evidence="2" type="ORF">HNR21_003976</name>
</gene>
<reference evidence="2 3" key="1">
    <citation type="submission" date="2020-08" db="EMBL/GenBank/DDBJ databases">
        <title>Sequencing the genomes of 1000 actinobacteria strains.</title>
        <authorList>
            <person name="Klenk H.-P."/>
        </authorList>
    </citation>
    <scope>NUCLEOTIDE SEQUENCE [LARGE SCALE GENOMIC DNA]</scope>
    <source>
        <strain evidence="2 3">DSM 45823</strain>
    </source>
</reference>
<evidence type="ECO:0000256" key="1">
    <source>
        <dbReference type="SAM" id="MobiDB-lite"/>
    </source>
</evidence>
<feature type="compositionally biased region" description="Gly residues" evidence="1">
    <location>
        <begin position="74"/>
        <end position="83"/>
    </location>
</feature>
<comment type="caution">
    <text evidence="2">The sequence shown here is derived from an EMBL/GenBank/DDBJ whole genome shotgun (WGS) entry which is preliminary data.</text>
</comment>
<protein>
    <submittedName>
        <fullName evidence="2">Uncharacterized protein</fullName>
    </submittedName>
</protein>
<dbReference type="RefSeq" id="WP_182706367.1">
    <property type="nucleotide sequence ID" value="NZ_JACJII010000001.1"/>
</dbReference>
<evidence type="ECO:0000313" key="2">
    <source>
        <dbReference type="EMBL" id="MBA9005094.1"/>
    </source>
</evidence>
<dbReference type="EMBL" id="JACJII010000001">
    <property type="protein sequence ID" value="MBA9005094.1"/>
    <property type="molecule type" value="Genomic_DNA"/>
</dbReference>
<dbReference type="Proteomes" id="UP000539313">
    <property type="component" value="Unassembled WGS sequence"/>
</dbReference>
<sequence>MKTAMRRAGLLRYLGYGGSLLLVLAALVVLALPLFDRTGDAGTAGGRTSGGAHPAAPQGTGPAVATDDPARTAGGQGGTGATGTGPLDRPEAGGSGDPLAQAGGQTPRYCPRGMGAVRYAMTDLQVTVQMQGASFVQVEVHLRGLTSREQTAQLRGGKPYTFTFRQVLADQVERIQVRSMGATVPQTCDLPLA</sequence>
<name>A0A7W3N057_9ACTN</name>
<keyword evidence="3" id="KW-1185">Reference proteome</keyword>
<dbReference type="AlphaFoldDB" id="A0A7W3N057"/>
<evidence type="ECO:0000313" key="3">
    <source>
        <dbReference type="Proteomes" id="UP000539313"/>
    </source>
</evidence>
<organism evidence="2 3">
    <name type="scientific">Thermomonospora cellulosilytica</name>
    <dbReference type="NCBI Taxonomy" id="1411118"/>
    <lineage>
        <taxon>Bacteria</taxon>
        <taxon>Bacillati</taxon>
        <taxon>Actinomycetota</taxon>
        <taxon>Actinomycetes</taxon>
        <taxon>Streptosporangiales</taxon>
        <taxon>Thermomonosporaceae</taxon>
        <taxon>Thermomonospora</taxon>
    </lineage>
</organism>
<proteinExistence type="predicted"/>